<dbReference type="EMBL" id="ML208393">
    <property type="protein sequence ID" value="TFK66819.1"/>
    <property type="molecule type" value="Genomic_DNA"/>
</dbReference>
<dbReference type="Proteomes" id="UP000308600">
    <property type="component" value="Unassembled WGS sequence"/>
</dbReference>
<organism evidence="1 2">
    <name type="scientific">Pluteus cervinus</name>
    <dbReference type="NCBI Taxonomy" id="181527"/>
    <lineage>
        <taxon>Eukaryota</taxon>
        <taxon>Fungi</taxon>
        <taxon>Dikarya</taxon>
        <taxon>Basidiomycota</taxon>
        <taxon>Agaricomycotina</taxon>
        <taxon>Agaricomycetes</taxon>
        <taxon>Agaricomycetidae</taxon>
        <taxon>Agaricales</taxon>
        <taxon>Pluteineae</taxon>
        <taxon>Pluteaceae</taxon>
        <taxon>Pluteus</taxon>
    </lineage>
</organism>
<gene>
    <name evidence="1" type="ORF">BDN72DRAFT_899501</name>
</gene>
<name>A0ACD3AME3_9AGAR</name>
<accession>A0ACD3AME3</accession>
<reference evidence="1 2" key="1">
    <citation type="journal article" date="2019" name="Nat. Ecol. Evol.">
        <title>Megaphylogeny resolves global patterns of mushroom evolution.</title>
        <authorList>
            <person name="Varga T."/>
            <person name="Krizsan K."/>
            <person name="Foldi C."/>
            <person name="Dima B."/>
            <person name="Sanchez-Garcia M."/>
            <person name="Sanchez-Ramirez S."/>
            <person name="Szollosi G.J."/>
            <person name="Szarkandi J.G."/>
            <person name="Papp V."/>
            <person name="Albert L."/>
            <person name="Andreopoulos W."/>
            <person name="Angelini C."/>
            <person name="Antonin V."/>
            <person name="Barry K.W."/>
            <person name="Bougher N.L."/>
            <person name="Buchanan P."/>
            <person name="Buyck B."/>
            <person name="Bense V."/>
            <person name="Catcheside P."/>
            <person name="Chovatia M."/>
            <person name="Cooper J."/>
            <person name="Damon W."/>
            <person name="Desjardin D."/>
            <person name="Finy P."/>
            <person name="Geml J."/>
            <person name="Haridas S."/>
            <person name="Hughes K."/>
            <person name="Justo A."/>
            <person name="Karasinski D."/>
            <person name="Kautmanova I."/>
            <person name="Kiss B."/>
            <person name="Kocsube S."/>
            <person name="Kotiranta H."/>
            <person name="LaButti K.M."/>
            <person name="Lechner B.E."/>
            <person name="Liimatainen K."/>
            <person name="Lipzen A."/>
            <person name="Lukacs Z."/>
            <person name="Mihaltcheva S."/>
            <person name="Morgado L.N."/>
            <person name="Niskanen T."/>
            <person name="Noordeloos M.E."/>
            <person name="Ohm R.A."/>
            <person name="Ortiz-Santana B."/>
            <person name="Ovrebo C."/>
            <person name="Racz N."/>
            <person name="Riley R."/>
            <person name="Savchenko A."/>
            <person name="Shiryaev A."/>
            <person name="Soop K."/>
            <person name="Spirin V."/>
            <person name="Szebenyi C."/>
            <person name="Tomsovsky M."/>
            <person name="Tulloss R.E."/>
            <person name="Uehling J."/>
            <person name="Grigoriev I.V."/>
            <person name="Vagvolgyi C."/>
            <person name="Papp T."/>
            <person name="Martin F.M."/>
            <person name="Miettinen O."/>
            <person name="Hibbett D.S."/>
            <person name="Nagy L.G."/>
        </authorList>
    </citation>
    <scope>NUCLEOTIDE SEQUENCE [LARGE SCALE GENOMIC DNA]</scope>
    <source>
        <strain evidence="1 2">NL-1719</strain>
    </source>
</reference>
<evidence type="ECO:0000313" key="2">
    <source>
        <dbReference type="Proteomes" id="UP000308600"/>
    </source>
</evidence>
<evidence type="ECO:0000313" key="1">
    <source>
        <dbReference type="EMBL" id="TFK66819.1"/>
    </source>
</evidence>
<proteinExistence type="predicted"/>
<protein>
    <submittedName>
        <fullName evidence="1">Uncharacterized protein</fullName>
    </submittedName>
</protein>
<sequence length="428" mass="48055">MSLPNLHPEILEEIAEILQDTHTESLRPFSLVCSAVRRPAQRLLFQSITLSVSTESTPSPYNPLTPPVHHIRLRDILKANPALATYIREVKCLQLENSLASRFFGIDTTPKQWILDHGQLLGEILQLLDSSPLQSFSIENFVYTSPLDWSQFHPTLVMALLHVFHKSRLTSVQLSGLSLPQNIFSALPNLKYLVIGNSTWLPDSPVILPASHLPAQSQSGQHLCQLSSLRMVISSVVNTPLDSIGRQVGLDLTRIRSLHLDLSIVPNSSLTRFISLPHLTDLTITHPPHGHADHTFHVDLGAAVGLRTLTILYGLLDINPEEFLWISPTLSSLPSRTPIEIFQFKINQNLALVNANILEPFKLISIALSSFHRRFPDLKQIRFDFKFLHAWQRFPALEKRFRDGVRDRVVWAGCEDVLMLDIGGIAAV</sequence>
<keyword evidence="2" id="KW-1185">Reference proteome</keyword>